<dbReference type="AlphaFoldDB" id="Q03VP4"/>
<organism evidence="2 3">
    <name type="scientific">Leuconostoc mesenteroides subsp. mesenteroides (strain ATCC 8293 / DSM 20343 / BCRC 11652 / CCM 1803 / JCM 6124 / NCDO 523 / NBRC 100496 / NCIMB 8023 / NCTC 12954 / NRRL B-1118 / 37Y)</name>
    <dbReference type="NCBI Taxonomy" id="203120"/>
    <lineage>
        <taxon>Bacteria</taxon>
        <taxon>Bacillati</taxon>
        <taxon>Bacillota</taxon>
        <taxon>Bacilli</taxon>
        <taxon>Lactobacillales</taxon>
        <taxon>Lactobacillaceae</taxon>
        <taxon>Leuconostoc</taxon>
    </lineage>
</organism>
<evidence type="ECO:0000313" key="3">
    <source>
        <dbReference type="Proteomes" id="UP000000362"/>
    </source>
</evidence>
<dbReference type="Proteomes" id="UP000000362">
    <property type="component" value="Chromosome"/>
</dbReference>
<reference evidence="2 3" key="1">
    <citation type="journal article" date="2006" name="Proc. Natl. Acad. Sci. U.S.A.">
        <title>Comparative genomics of the lactic acid bacteria.</title>
        <authorList>
            <person name="Makarova K."/>
            <person name="Slesarev A."/>
            <person name="Wolf Y."/>
            <person name="Sorokin A."/>
            <person name="Mirkin B."/>
            <person name="Koonin E."/>
            <person name="Pavlov A."/>
            <person name="Pavlova N."/>
            <person name="Karamychev V."/>
            <person name="Polouchine N."/>
            <person name="Shakhova V."/>
            <person name="Grigoriev I."/>
            <person name="Lou Y."/>
            <person name="Rohksar D."/>
            <person name="Lucas S."/>
            <person name="Huang K."/>
            <person name="Goodstein D.M."/>
            <person name="Hawkins T."/>
            <person name="Plengvidhya V."/>
            <person name="Welker D."/>
            <person name="Hughes J."/>
            <person name="Goh Y."/>
            <person name="Benson A."/>
            <person name="Baldwin K."/>
            <person name="Lee J.H."/>
            <person name="Diaz-Muniz I."/>
            <person name="Dosti B."/>
            <person name="Smeianov V."/>
            <person name="Wechter W."/>
            <person name="Barabote R."/>
            <person name="Lorca G."/>
            <person name="Altermann E."/>
            <person name="Barrangou R."/>
            <person name="Ganesan B."/>
            <person name="Xie Y."/>
            <person name="Rawsthorne H."/>
            <person name="Tamir D."/>
            <person name="Parker C."/>
            <person name="Breidt F."/>
            <person name="Broadbent J."/>
            <person name="Hutkins R."/>
            <person name="O'Sullivan D."/>
            <person name="Steele J."/>
            <person name="Unlu G."/>
            <person name="Saier M."/>
            <person name="Klaenhammer T."/>
            <person name="Richardson P."/>
            <person name="Kozyavkin S."/>
            <person name="Weimer B."/>
            <person name="Mills D."/>
        </authorList>
    </citation>
    <scope>NUCLEOTIDE SEQUENCE [LARGE SCALE GENOMIC DNA]</scope>
    <source>
        <strain evidence="3">ATCC 8293 / DSM 20343 / BCRC 11652 / CCM 1803 / JCM 6124 / NCDO 523 / NBRC 100496 / NCIMB 8023 / NCTC 12954 / NRRL B-1118 / 37Y</strain>
    </source>
</reference>
<dbReference type="HOGENOM" id="CLU_747627_0_0_9"/>
<protein>
    <recommendedName>
        <fullName evidence="1">Distal tail protein N-terminal domain-containing protein</fullName>
    </recommendedName>
</protein>
<dbReference type="EMBL" id="CP000414">
    <property type="protein sequence ID" value="ABJ62728.1"/>
    <property type="molecule type" value="Genomic_DNA"/>
</dbReference>
<accession>Q03VP4</accession>
<gene>
    <name evidence="2" type="ordered locus">LEUM_1636</name>
</gene>
<dbReference type="InterPro" id="IPR031899">
    <property type="entry name" value="Dit_N"/>
</dbReference>
<name>Q03VP4_LEUMM</name>
<feature type="domain" description="Distal tail protein N-terminal" evidence="1">
    <location>
        <begin position="1"/>
        <end position="117"/>
    </location>
</feature>
<dbReference type="EnsemblBacteria" id="ABJ62728">
    <property type="protein sequence ID" value="ABJ62728"/>
    <property type="gene ID" value="LEUM_1636"/>
</dbReference>
<dbReference type="KEGG" id="lme:LEUM_1636"/>
<keyword evidence="3" id="KW-1185">Reference proteome</keyword>
<evidence type="ECO:0000259" key="1">
    <source>
        <dbReference type="Pfam" id="PF16774"/>
    </source>
</evidence>
<proteinExistence type="predicted"/>
<evidence type="ECO:0000313" key="2">
    <source>
        <dbReference type="EMBL" id="ABJ62728.1"/>
    </source>
</evidence>
<dbReference type="Pfam" id="PF16774">
    <property type="entry name" value="Dit_N"/>
    <property type="match status" value="1"/>
</dbReference>
<sequence>MFVLNNARGESVDLNSENLFGNTPTGLGTVFTNTYSQYESYFKATKINIQQGQMQLNILFGDVESRSYQTFSQFSTFLSFQPLTLLYKTGVDTWHRDARLTSLTKTEIGGTTVLQTDKLFEQFTIEFINPWYNNKQGRYKTYNIDTGLSIYGSGFFNEQGDFNQNLILQSSGENASADSRPNLSGVTNNNINSTIVYDSDAITLNYTGTGSTEWYYGLAEAWANMSDSVLSFDKTYTISVDVKGTVPGVAFRVSNTFSPTTKISNDTWTRAVYTFSILNLSGDNLNKFYIRLNAMASSNTSGFVKGQTLRFRHFKLEEGNTATAYTSAPEDGVTDANMKYGFGFMGVAYDDENGNKPYVDEAQVDITSIE</sequence>